<dbReference type="Proteomes" id="UP000697107">
    <property type="component" value="Unassembled WGS sequence"/>
</dbReference>
<evidence type="ECO:0000259" key="1">
    <source>
        <dbReference type="PROSITE" id="PS51688"/>
    </source>
</evidence>
<comment type="caution">
    <text evidence="7">The sequence shown here is derived from an EMBL/GenBank/DDBJ whole genome shotgun (WGS) entry which is preliminary data.</text>
</comment>
<name>A0A329RFF4_9STRA</name>
<dbReference type="Proteomes" id="UP000736787">
    <property type="component" value="Unassembled WGS sequence"/>
</dbReference>
<evidence type="ECO:0000313" key="4">
    <source>
        <dbReference type="EMBL" id="KAG2908226.1"/>
    </source>
</evidence>
<organism evidence="7 8">
    <name type="scientific">Phytophthora cactorum</name>
    <dbReference type="NCBI Taxonomy" id="29920"/>
    <lineage>
        <taxon>Eukaryota</taxon>
        <taxon>Sar</taxon>
        <taxon>Stramenopiles</taxon>
        <taxon>Oomycota</taxon>
        <taxon>Peronosporomycetes</taxon>
        <taxon>Peronosporales</taxon>
        <taxon>Peronosporaceae</taxon>
        <taxon>Phytophthora</taxon>
    </lineage>
</organism>
<evidence type="ECO:0000313" key="2">
    <source>
        <dbReference type="EMBL" id="KAG2843170.1"/>
    </source>
</evidence>
<dbReference type="PROSITE" id="PS51688">
    <property type="entry name" value="ICA"/>
    <property type="match status" value="1"/>
</dbReference>
<dbReference type="EMBL" id="RCMK01000907">
    <property type="protein sequence ID" value="KAG2908226.1"/>
    <property type="molecule type" value="Genomic_DNA"/>
</dbReference>
<evidence type="ECO:0000313" key="8">
    <source>
        <dbReference type="Proteomes" id="UP000251314"/>
    </source>
</evidence>
<dbReference type="Proteomes" id="UP000760860">
    <property type="component" value="Unassembled WGS sequence"/>
</dbReference>
<gene>
    <name evidence="7" type="ORF">PC110_g20364</name>
    <name evidence="2" type="ORF">PC113_g18645</name>
    <name evidence="3" type="ORF">PC115_g18053</name>
    <name evidence="4" type="ORF">PC117_g20026</name>
    <name evidence="5" type="ORF">PC118_g18365</name>
    <name evidence="6" type="ORF">PC129_g18325</name>
</gene>
<dbReference type="EMBL" id="RCMV01001057">
    <property type="protein sequence ID" value="KAG3210680.1"/>
    <property type="molecule type" value="Genomic_DNA"/>
</dbReference>
<accession>A0A329RFF4</accession>
<dbReference type="EMBL" id="RCMI01000905">
    <property type="protein sequence ID" value="KAG2894730.1"/>
    <property type="molecule type" value="Genomic_DNA"/>
</dbReference>
<protein>
    <recommendedName>
        <fullName evidence="1">Peptidase S74 domain-containing protein</fullName>
    </recommendedName>
</protein>
<dbReference type="AlphaFoldDB" id="A0A329RFF4"/>
<sequence length="280" mass="30294">MDLVFCAKSTAASAITAPSEKMRIKSDGSNNFGPTGDSDWNMLRANKASSTLRFGANLAIKDCYSLTFNYTSTGSDSNYLSWNCYGTSNTLTLTAQDRVGINTSTPGAALHVAGSVASVQLGTSVTGTLTPSSFTAARTGTFSDTVSIICNEALKVGTRGIYISSDRRVKRSIEVIPNDIGRKFVEDVDPVKYVLIESNDDKEQLGYIAQDVAREHSLLISLAEDPSMKAGDDPWSMEGIRLSVSYERAIPLLHAALRDAFARIQELKKEVDELRSIIAE</sequence>
<dbReference type="Proteomes" id="UP000774804">
    <property type="component" value="Unassembled WGS sequence"/>
</dbReference>
<evidence type="ECO:0000313" key="7">
    <source>
        <dbReference type="EMBL" id="RAW23200.1"/>
    </source>
</evidence>
<dbReference type="VEuPathDB" id="FungiDB:PC110_g20364"/>
<keyword evidence="8" id="KW-1185">Reference proteome</keyword>
<reference evidence="7 8" key="1">
    <citation type="submission" date="2018-01" db="EMBL/GenBank/DDBJ databases">
        <title>Draft genome of the strawberry crown rot pathogen Phytophthora cactorum.</title>
        <authorList>
            <person name="Armitage A.D."/>
            <person name="Lysoe E."/>
            <person name="Nellist C.F."/>
            <person name="Harrison R.J."/>
            <person name="Brurberg M.B."/>
        </authorList>
    </citation>
    <scope>NUCLEOTIDE SEQUENCE [LARGE SCALE GENOMIC DNA]</scope>
    <source>
        <strain evidence="7 8">10300</strain>
    </source>
</reference>
<dbReference type="Pfam" id="PF13884">
    <property type="entry name" value="Peptidase_S74"/>
    <property type="match status" value="1"/>
</dbReference>
<evidence type="ECO:0000313" key="6">
    <source>
        <dbReference type="EMBL" id="KAG3210680.1"/>
    </source>
</evidence>
<dbReference type="Proteomes" id="UP000735874">
    <property type="component" value="Unassembled WGS sequence"/>
</dbReference>
<dbReference type="EMBL" id="MJFZ01001110">
    <property type="protein sequence ID" value="RAW23200.1"/>
    <property type="molecule type" value="Genomic_DNA"/>
</dbReference>
<dbReference type="InterPro" id="IPR030392">
    <property type="entry name" value="S74_ICA"/>
</dbReference>
<evidence type="ECO:0000313" key="3">
    <source>
        <dbReference type="EMBL" id="KAG2894730.1"/>
    </source>
</evidence>
<dbReference type="OrthoDB" id="10276344at2759"/>
<dbReference type="EMBL" id="RCMG01000891">
    <property type="protein sequence ID" value="KAG2843170.1"/>
    <property type="molecule type" value="Genomic_DNA"/>
</dbReference>
<proteinExistence type="predicted"/>
<evidence type="ECO:0000313" key="5">
    <source>
        <dbReference type="EMBL" id="KAG2967813.1"/>
    </source>
</evidence>
<feature type="domain" description="Peptidase S74" evidence="1">
    <location>
        <begin position="165"/>
        <end position="271"/>
    </location>
</feature>
<dbReference type="EMBL" id="RCML01000904">
    <property type="protein sequence ID" value="KAG2967813.1"/>
    <property type="molecule type" value="Genomic_DNA"/>
</dbReference>
<dbReference type="Proteomes" id="UP000251314">
    <property type="component" value="Unassembled WGS sequence"/>
</dbReference>
<reference evidence="2" key="2">
    <citation type="submission" date="2018-10" db="EMBL/GenBank/DDBJ databases">
        <title>Effector identification in a new, highly contiguous assembly of the strawberry crown rot pathogen Phytophthora cactorum.</title>
        <authorList>
            <person name="Armitage A.D."/>
            <person name="Nellist C.F."/>
            <person name="Bates H."/>
            <person name="Vickerstaff R.J."/>
            <person name="Harrison R.J."/>
        </authorList>
    </citation>
    <scope>NUCLEOTIDE SEQUENCE</scope>
    <source>
        <strain evidence="2">15-7</strain>
        <strain evidence="3">4032</strain>
        <strain evidence="4">4040</strain>
        <strain evidence="5">P415</strain>
        <strain evidence="6">P421</strain>
    </source>
</reference>